<dbReference type="Pfam" id="PF04434">
    <property type="entry name" value="SWIM"/>
    <property type="match status" value="1"/>
</dbReference>
<keyword evidence="4 6" id="KW-0862">Zinc</keyword>
<name>A0A2Z6NJJ0_TRISU</name>
<dbReference type="PROSITE" id="PS50966">
    <property type="entry name" value="ZF_SWIM"/>
    <property type="match status" value="1"/>
</dbReference>
<dbReference type="SMART" id="SM00575">
    <property type="entry name" value="ZnF_PMZ"/>
    <property type="match status" value="1"/>
</dbReference>
<feature type="domain" description="SWIM-type" evidence="8">
    <location>
        <begin position="8"/>
        <end position="44"/>
    </location>
</feature>
<keyword evidence="2 6" id="KW-0479">Metal-binding</keyword>
<dbReference type="OrthoDB" id="1436478at2759"/>
<gene>
    <name evidence="9" type="ORF">TSUD_28680</name>
</gene>
<dbReference type="GO" id="GO:0006355">
    <property type="term" value="P:regulation of DNA-templated transcription"/>
    <property type="evidence" value="ECO:0007669"/>
    <property type="project" value="UniProtKB-UniRule"/>
</dbReference>
<evidence type="ECO:0000256" key="4">
    <source>
        <dbReference type="ARBA" id="ARBA00022833"/>
    </source>
</evidence>
<sequence length="298" mass="33497">MFNVEGEWRVLFDPVKSSISCTCRKFETFGILCCHALKVYATNDVKLIPDEYILKRWTREACDGVIIDIRGNEVVGDPKLSSTHRYKKLCSTMIRLAADVSTSESLHKLVEKGVYDLYKLVMEVRLQDAGKINDESDVPIVTEEYETQASGIKIRPGFTSCKRIKSWVERMPKKSSRATTVKSKPSQRSKEDDGCASSPAAFDVSLPMVVMTCRNSVASSTVVRSSPCRCAVVHPPSLVLHRSSVPSFIHGRSFFAVVPSIPKKFYRRVNPATVVLTFCFNGIWFESMWGMWVPSFSD</sequence>
<dbReference type="EMBL" id="DF974002">
    <property type="protein sequence ID" value="GAU43926.1"/>
    <property type="molecule type" value="Genomic_DNA"/>
</dbReference>
<dbReference type="InterPro" id="IPR031052">
    <property type="entry name" value="FHY3/FAR1"/>
</dbReference>
<evidence type="ECO:0000256" key="2">
    <source>
        <dbReference type="ARBA" id="ARBA00022723"/>
    </source>
</evidence>
<comment type="similarity">
    <text evidence="1 6">Belongs to the FHY3/FAR1 family.</text>
</comment>
<keyword evidence="6" id="KW-0539">Nucleus</keyword>
<dbReference type="InterPro" id="IPR007527">
    <property type="entry name" value="Znf_SWIM"/>
</dbReference>
<keyword evidence="3 5" id="KW-0863">Zinc-finger</keyword>
<dbReference type="InterPro" id="IPR006564">
    <property type="entry name" value="Znf_PMZ"/>
</dbReference>
<organism evidence="9 10">
    <name type="scientific">Trifolium subterraneum</name>
    <name type="common">Subterranean clover</name>
    <dbReference type="NCBI Taxonomy" id="3900"/>
    <lineage>
        <taxon>Eukaryota</taxon>
        <taxon>Viridiplantae</taxon>
        <taxon>Streptophyta</taxon>
        <taxon>Embryophyta</taxon>
        <taxon>Tracheophyta</taxon>
        <taxon>Spermatophyta</taxon>
        <taxon>Magnoliopsida</taxon>
        <taxon>eudicotyledons</taxon>
        <taxon>Gunneridae</taxon>
        <taxon>Pentapetalae</taxon>
        <taxon>rosids</taxon>
        <taxon>fabids</taxon>
        <taxon>Fabales</taxon>
        <taxon>Fabaceae</taxon>
        <taxon>Papilionoideae</taxon>
        <taxon>50 kb inversion clade</taxon>
        <taxon>NPAAA clade</taxon>
        <taxon>Hologalegina</taxon>
        <taxon>IRL clade</taxon>
        <taxon>Trifolieae</taxon>
        <taxon>Trifolium</taxon>
    </lineage>
</organism>
<evidence type="ECO:0000256" key="7">
    <source>
        <dbReference type="SAM" id="MobiDB-lite"/>
    </source>
</evidence>
<evidence type="ECO:0000256" key="5">
    <source>
        <dbReference type="PROSITE-ProRule" id="PRU00325"/>
    </source>
</evidence>
<comment type="function">
    <text evidence="6">Putative transcription activator involved in regulating light control of development.</text>
</comment>
<evidence type="ECO:0000256" key="6">
    <source>
        <dbReference type="RuleBase" id="RU367018"/>
    </source>
</evidence>
<accession>A0A2Z6NJJ0</accession>
<dbReference type="Proteomes" id="UP000242715">
    <property type="component" value="Unassembled WGS sequence"/>
</dbReference>
<dbReference type="PANTHER" id="PTHR31669">
    <property type="entry name" value="PROTEIN FAR1-RELATED SEQUENCE 10-RELATED"/>
    <property type="match status" value="1"/>
</dbReference>
<evidence type="ECO:0000259" key="8">
    <source>
        <dbReference type="PROSITE" id="PS50966"/>
    </source>
</evidence>
<comment type="subcellular location">
    <subcellularLocation>
        <location evidence="6">Nucleus</location>
    </subcellularLocation>
</comment>
<evidence type="ECO:0000313" key="9">
    <source>
        <dbReference type="EMBL" id="GAU43926.1"/>
    </source>
</evidence>
<dbReference type="PANTHER" id="PTHR31669:SF281">
    <property type="entry name" value="PROTEIN FAR1-RELATED SEQUENCE"/>
    <property type="match status" value="1"/>
</dbReference>
<protein>
    <recommendedName>
        <fullName evidence="6">Protein FAR1-RELATED SEQUENCE</fullName>
    </recommendedName>
</protein>
<dbReference type="AlphaFoldDB" id="A0A2Z6NJJ0"/>
<reference evidence="10" key="1">
    <citation type="journal article" date="2017" name="Front. Plant Sci.">
        <title>Climate Clever Clovers: New Paradigm to Reduce the Environmental Footprint of Ruminants by Breeding Low Methanogenic Forages Utilizing Haplotype Variation.</title>
        <authorList>
            <person name="Kaur P."/>
            <person name="Appels R."/>
            <person name="Bayer P.E."/>
            <person name="Keeble-Gagnere G."/>
            <person name="Wang J."/>
            <person name="Hirakawa H."/>
            <person name="Shirasawa K."/>
            <person name="Vercoe P."/>
            <person name="Stefanova K."/>
            <person name="Durmic Z."/>
            <person name="Nichols P."/>
            <person name="Revell C."/>
            <person name="Isobe S.N."/>
            <person name="Edwards D."/>
            <person name="Erskine W."/>
        </authorList>
    </citation>
    <scope>NUCLEOTIDE SEQUENCE [LARGE SCALE GENOMIC DNA]</scope>
    <source>
        <strain evidence="10">cv. Daliak</strain>
    </source>
</reference>
<proteinExistence type="inferred from homology"/>
<feature type="region of interest" description="Disordered" evidence="7">
    <location>
        <begin position="170"/>
        <end position="196"/>
    </location>
</feature>
<evidence type="ECO:0000256" key="1">
    <source>
        <dbReference type="ARBA" id="ARBA00005889"/>
    </source>
</evidence>
<feature type="compositionally biased region" description="Polar residues" evidence="7">
    <location>
        <begin position="177"/>
        <end position="186"/>
    </location>
</feature>
<dbReference type="GO" id="GO:0005634">
    <property type="term" value="C:nucleus"/>
    <property type="evidence" value="ECO:0007669"/>
    <property type="project" value="UniProtKB-SubCell"/>
</dbReference>
<evidence type="ECO:0000313" key="10">
    <source>
        <dbReference type="Proteomes" id="UP000242715"/>
    </source>
</evidence>
<evidence type="ECO:0000256" key="3">
    <source>
        <dbReference type="ARBA" id="ARBA00022771"/>
    </source>
</evidence>
<keyword evidence="10" id="KW-1185">Reference proteome</keyword>
<dbReference type="GO" id="GO:0008270">
    <property type="term" value="F:zinc ion binding"/>
    <property type="evidence" value="ECO:0007669"/>
    <property type="project" value="UniProtKB-UniRule"/>
</dbReference>